<dbReference type="Proteomes" id="UP000001064">
    <property type="component" value="Unassembled WGS sequence"/>
</dbReference>
<sequence>MFIVYRDQPNNIFYVSLEIFDEDFIQNILNGLNSHPVIPSMLCYFIEFSTNSKLK</sequence>
<dbReference type="AlphaFoldDB" id="F0ZZI2"/>
<evidence type="ECO:0000313" key="1">
    <source>
        <dbReference type="EMBL" id="EGC30641.1"/>
    </source>
</evidence>
<evidence type="ECO:0000313" key="2">
    <source>
        <dbReference type="Proteomes" id="UP000001064"/>
    </source>
</evidence>
<gene>
    <name evidence="1" type="ORF">DICPUDRAFT_157588</name>
</gene>
<dbReference type="RefSeq" id="XP_003292822.1">
    <property type="nucleotide sequence ID" value="XM_003292774.1"/>
</dbReference>
<keyword evidence="2" id="KW-1185">Reference proteome</keyword>
<organism evidence="1 2">
    <name type="scientific">Dictyostelium purpureum</name>
    <name type="common">Slime mold</name>
    <dbReference type="NCBI Taxonomy" id="5786"/>
    <lineage>
        <taxon>Eukaryota</taxon>
        <taxon>Amoebozoa</taxon>
        <taxon>Evosea</taxon>
        <taxon>Eumycetozoa</taxon>
        <taxon>Dictyostelia</taxon>
        <taxon>Dictyosteliales</taxon>
        <taxon>Dictyosteliaceae</taxon>
        <taxon>Dictyostelium</taxon>
    </lineage>
</organism>
<accession>F0ZZI2</accession>
<proteinExistence type="predicted"/>
<dbReference type="EMBL" id="GL871312">
    <property type="protein sequence ID" value="EGC30641.1"/>
    <property type="molecule type" value="Genomic_DNA"/>
</dbReference>
<reference evidence="2" key="1">
    <citation type="journal article" date="2011" name="Genome Biol.">
        <title>Comparative genomics of the social amoebae Dictyostelium discoideum and Dictyostelium purpureum.</title>
        <authorList>
            <consortium name="US DOE Joint Genome Institute (JGI-PGF)"/>
            <person name="Sucgang R."/>
            <person name="Kuo A."/>
            <person name="Tian X."/>
            <person name="Salerno W."/>
            <person name="Parikh A."/>
            <person name="Feasley C.L."/>
            <person name="Dalin E."/>
            <person name="Tu H."/>
            <person name="Huang E."/>
            <person name="Barry K."/>
            <person name="Lindquist E."/>
            <person name="Shapiro H."/>
            <person name="Bruce D."/>
            <person name="Schmutz J."/>
            <person name="Salamov A."/>
            <person name="Fey P."/>
            <person name="Gaudet P."/>
            <person name="Anjard C."/>
            <person name="Babu M.M."/>
            <person name="Basu S."/>
            <person name="Bushmanova Y."/>
            <person name="van der Wel H."/>
            <person name="Katoh-Kurasawa M."/>
            <person name="Dinh C."/>
            <person name="Coutinho P.M."/>
            <person name="Saito T."/>
            <person name="Elias M."/>
            <person name="Schaap P."/>
            <person name="Kay R.R."/>
            <person name="Henrissat B."/>
            <person name="Eichinger L."/>
            <person name="Rivero F."/>
            <person name="Putnam N.H."/>
            <person name="West C.M."/>
            <person name="Loomis W.F."/>
            <person name="Chisholm R.L."/>
            <person name="Shaulsky G."/>
            <person name="Strassmann J.E."/>
            <person name="Queller D.C."/>
            <person name="Kuspa A."/>
            <person name="Grigoriev I.V."/>
        </authorList>
    </citation>
    <scope>NUCLEOTIDE SEQUENCE [LARGE SCALE GENOMIC DNA]</scope>
    <source>
        <strain evidence="2">QSDP1</strain>
    </source>
</reference>
<dbReference type="VEuPathDB" id="AmoebaDB:DICPUDRAFT_157588"/>
<name>F0ZZI2_DICPU</name>
<protein>
    <submittedName>
        <fullName evidence="1">Expressed protein</fullName>
    </submittedName>
</protein>
<dbReference type="GeneID" id="10509013"/>
<dbReference type="KEGG" id="dpp:DICPUDRAFT_157588"/>
<dbReference type="InParanoid" id="F0ZZI2"/>